<proteinExistence type="predicted"/>
<dbReference type="InterPro" id="IPR051328">
    <property type="entry name" value="T7SS_ABC-Transporter"/>
</dbReference>
<sequence length="770" mass="85979">MKPTFQHVFRIYKSDILNIVSNWVVAVIVGGLIFLPSLYAWLNIYASMDPYAHTANMKIAVVNEDDGTTIKGENLNIGKELMSNLQANNSFSWYFLPRKEALDSLNNGDYFAVLIVPNDFSEKLTSILTDQPTKAHIDYYVNEKINPIAPKITGKGAGVITQQVSSEFISTVNGTLFSMFNTIGIEIEHEIPDFKKFEHYIFTIEQHLPDIESFLAQTAKGGKDAEKLLDTTISEIPEIEKMTTSGLTTIHNGLQLINEADTLFTQLSPIVKADLESVQTIAQRFSQLLEQLQTIQTDTATLAKSKDELQKQLTSSQDKVNNSIQTLEALQKLTQADASSRKQLENSLQKVISSLQQERSNDVIALLDNKGIIQQLESIQGKLQANPIASDSMISVLSTLRQLNSVVTDVSNKVQQFNNIDEQTIKKDIAAVQQTAQDAANHLNQFLSYYSDKLEPQIHTTLNAAKDTLTNASTMLTKVQSSIPQAKQRLSNAKNTLVTANKAIATIQSDFPTLSKKIIDLANKLRTLENETDISEIVQLLKNDVEAERDFFEEPVKLAEHRIFPIANYGTAMTPFYTVLSIWVGCLLLISLLAVNIHDNPQYSIREIYFGRLMTFATISIIQTLIITIGDILLLDISIHAPLSFILFGLIISFVFITVVYTLVSVFGNVGKALAIVMLVLQIAGSGGTYPVELLPTFFQVINPFLPFTYAIGMMREAVGGIIWSKIWLDLTFLLSFWLVFLLFGLFLKKLLGEKMELLMNKTRGLDIFH</sequence>
<evidence type="ECO:0000313" key="10">
    <source>
        <dbReference type="Proteomes" id="UP000308539"/>
    </source>
</evidence>
<dbReference type="InterPro" id="IPR017501">
    <property type="entry name" value="Phage_infect_YhgE_C"/>
</dbReference>
<feature type="transmembrane region" description="Helical" evidence="6">
    <location>
        <begin position="673"/>
        <end position="692"/>
    </location>
</feature>
<evidence type="ECO:0000256" key="5">
    <source>
        <dbReference type="SAM" id="Coils"/>
    </source>
</evidence>
<dbReference type="PANTHER" id="PTHR43077:SF10">
    <property type="entry name" value="TRANSPORT PERMEASE PROTEIN"/>
    <property type="match status" value="1"/>
</dbReference>
<organism evidence="9 10">
    <name type="scientific">Lysinibacillus varians</name>
    <dbReference type="NCBI Taxonomy" id="1145276"/>
    <lineage>
        <taxon>Bacteria</taxon>
        <taxon>Bacillati</taxon>
        <taxon>Bacillota</taxon>
        <taxon>Bacilli</taxon>
        <taxon>Bacillales</taxon>
        <taxon>Bacillaceae</taxon>
        <taxon>Lysinibacillus</taxon>
    </lineage>
</organism>
<protein>
    <submittedName>
        <fullName evidence="9">YhgE/Pip domain-containing protein</fullName>
    </submittedName>
</protein>
<dbReference type="Gene3D" id="3.40.1710.10">
    <property type="entry name" value="abc type-2 transporter like domain"/>
    <property type="match status" value="1"/>
</dbReference>
<feature type="transmembrane region" description="Helical" evidence="6">
    <location>
        <begin position="609"/>
        <end position="635"/>
    </location>
</feature>
<dbReference type="InterPro" id="IPR013525">
    <property type="entry name" value="ABC2_TM"/>
</dbReference>
<keyword evidence="5" id="KW-0175">Coiled coil</keyword>
<feature type="domain" description="ABC-2 type transporter transmembrane" evidence="8">
    <location>
        <begin position="29"/>
        <end position="168"/>
    </location>
</feature>
<feature type="transmembrane region" description="Helical" evidence="6">
    <location>
        <begin position="20"/>
        <end position="42"/>
    </location>
</feature>
<dbReference type="Pfam" id="PF01061">
    <property type="entry name" value="ABC2_membrane"/>
    <property type="match status" value="1"/>
</dbReference>
<dbReference type="Proteomes" id="UP000308539">
    <property type="component" value="Unassembled WGS sequence"/>
</dbReference>
<feature type="transmembrane region" description="Helical" evidence="6">
    <location>
        <begin position="727"/>
        <end position="748"/>
    </location>
</feature>
<accession>A0ABY2T8K9</accession>
<gene>
    <name evidence="9" type="ORF">FC752_13840</name>
</gene>
<dbReference type="InterPro" id="IPR017500">
    <property type="entry name" value="Phage_infect_YhgE_N"/>
</dbReference>
<comment type="caution">
    <text evidence="9">The sequence shown here is derived from an EMBL/GenBank/DDBJ whole genome shotgun (WGS) entry which is preliminary data.</text>
</comment>
<evidence type="ECO:0000256" key="3">
    <source>
        <dbReference type="ARBA" id="ARBA00022989"/>
    </source>
</evidence>
<comment type="subcellular location">
    <subcellularLocation>
        <location evidence="1">Membrane</location>
        <topology evidence="1">Multi-pass membrane protein</topology>
    </subcellularLocation>
</comment>
<name>A0ABY2T8K9_9BACI</name>
<evidence type="ECO:0000259" key="7">
    <source>
        <dbReference type="Pfam" id="PF01061"/>
    </source>
</evidence>
<evidence type="ECO:0000256" key="6">
    <source>
        <dbReference type="SAM" id="Phobius"/>
    </source>
</evidence>
<keyword evidence="3 6" id="KW-1133">Transmembrane helix</keyword>
<keyword evidence="10" id="KW-1185">Reference proteome</keyword>
<feature type="transmembrane region" description="Helical" evidence="6">
    <location>
        <begin position="576"/>
        <end position="597"/>
    </location>
</feature>
<feature type="coiled-coil region" evidence="5">
    <location>
        <begin position="306"/>
        <end position="361"/>
    </location>
</feature>
<dbReference type="Pfam" id="PF12698">
    <property type="entry name" value="ABC2_membrane_3"/>
    <property type="match status" value="1"/>
</dbReference>
<keyword evidence="2 6" id="KW-0812">Transmembrane</keyword>
<feature type="transmembrane region" description="Helical" evidence="6">
    <location>
        <begin position="641"/>
        <end position="664"/>
    </location>
</feature>
<evidence type="ECO:0000256" key="2">
    <source>
        <dbReference type="ARBA" id="ARBA00022692"/>
    </source>
</evidence>
<evidence type="ECO:0000256" key="4">
    <source>
        <dbReference type="ARBA" id="ARBA00023136"/>
    </source>
</evidence>
<dbReference type="RefSeq" id="WP_025219993.1">
    <property type="nucleotide sequence ID" value="NZ_CP006837.1"/>
</dbReference>
<dbReference type="NCBIfam" id="TIGR03061">
    <property type="entry name" value="pip_yhgE_Nterm"/>
    <property type="match status" value="1"/>
</dbReference>
<evidence type="ECO:0000259" key="8">
    <source>
        <dbReference type="Pfam" id="PF12698"/>
    </source>
</evidence>
<dbReference type="EMBL" id="SZPV01000028">
    <property type="protein sequence ID" value="TKI61127.1"/>
    <property type="molecule type" value="Genomic_DNA"/>
</dbReference>
<keyword evidence="4 6" id="KW-0472">Membrane</keyword>
<reference evidence="9 10" key="1">
    <citation type="submission" date="2019-04" db="EMBL/GenBank/DDBJ databases">
        <title>Lysinibacillus genome sequencing.</title>
        <authorList>
            <person name="Dunlap C."/>
        </authorList>
    </citation>
    <scope>NUCLEOTIDE SEQUENCE [LARGE SCALE GENOMIC DNA]</scope>
    <source>
        <strain evidence="9 10">NBRC 109424</strain>
    </source>
</reference>
<evidence type="ECO:0000313" key="9">
    <source>
        <dbReference type="EMBL" id="TKI61127.1"/>
    </source>
</evidence>
<feature type="domain" description="ABC-2 type transporter transmembrane" evidence="7">
    <location>
        <begin position="597"/>
        <end position="717"/>
    </location>
</feature>
<dbReference type="PANTHER" id="PTHR43077">
    <property type="entry name" value="TRANSPORT PERMEASE YVFS-RELATED"/>
    <property type="match status" value="1"/>
</dbReference>
<evidence type="ECO:0000256" key="1">
    <source>
        <dbReference type="ARBA" id="ARBA00004141"/>
    </source>
</evidence>
<dbReference type="NCBIfam" id="TIGR03062">
    <property type="entry name" value="pip_yhgE_Cterm"/>
    <property type="match status" value="1"/>
</dbReference>